<dbReference type="EMBL" id="AUWU02000002">
    <property type="protein sequence ID" value="KAH0575859.1"/>
    <property type="molecule type" value="Genomic_DNA"/>
</dbReference>
<dbReference type="Proteomes" id="UP000018208">
    <property type="component" value="Unassembled WGS sequence"/>
</dbReference>
<gene>
    <name evidence="1" type="ORF">SS50377_15958</name>
    <name evidence="2" type="ORF">SS50377_21388</name>
</gene>
<name>V6LTY1_9EUKA</name>
<dbReference type="AlphaFoldDB" id="V6LTY1"/>
<evidence type="ECO:0000313" key="2">
    <source>
        <dbReference type="EMBL" id="KAH0575859.1"/>
    </source>
</evidence>
<evidence type="ECO:0000313" key="1">
    <source>
        <dbReference type="EMBL" id="EST44234.1"/>
    </source>
</evidence>
<evidence type="ECO:0000313" key="3">
    <source>
        <dbReference type="Proteomes" id="UP000018208"/>
    </source>
</evidence>
<protein>
    <submittedName>
        <fullName evidence="1">Uncharacterized protein</fullName>
    </submittedName>
</protein>
<dbReference type="EMBL" id="KI546123">
    <property type="protein sequence ID" value="EST44234.1"/>
    <property type="molecule type" value="Genomic_DNA"/>
</dbReference>
<reference evidence="1 2" key="1">
    <citation type="journal article" date="2014" name="PLoS Genet.">
        <title>The Genome of Spironucleus salmonicida Highlights a Fish Pathogen Adapted to Fluctuating Environments.</title>
        <authorList>
            <person name="Xu F."/>
            <person name="Jerlstrom-Hultqvist J."/>
            <person name="Einarsson E."/>
            <person name="Astvaldsson A."/>
            <person name="Svard S.G."/>
            <person name="Andersson J.O."/>
        </authorList>
    </citation>
    <scope>NUCLEOTIDE SEQUENCE</scope>
    <source>
        <strain evidence="2">ATCC 50377</strain>
    </source>
</reference>
<accession>V6LTY1</accession>
<keyword evidence="3" id="KW-1185">Reference proteome</keyword>
<reference evidence="2" key="2">
    <citation type="submission" date="2020-12" db="EMBL/GenBank/DDBJ databases">
        <title>New Spironucleus salmonicida genome in near-complete chromosomes.</title>
        <authorList>
            <person name="Xu F."/>
            <person name="Kurt Z."/>
            <person name="Jimenez-Gonzalez A."/>
            <person name="Astvaldsson A."/>
            <person name="Andersson J.O."/>
            <person name="Svard S.G."/>
        </authorList>
    </citation>
    <scope>NUCLEOTIDE SEQUENCE</scope>
    <source>
        <strain evidence="2">ATCC 50377</strain>
    </source>
</reference>
<dbReference type="VEuPathDB" id="GiardiaDB:SS50377_21388"/>
<sequence length="516" mass="59194">MELLQKFYFDSSYDLQMYSFIFKSLVSKDLDIEELLKSHARQILNSPYNEIQNAIDQIQLLKTFLPRLSEAFTLYNQQYDMIHNIQDYTSQIYISELPFISIFPEILLDNFEAYPQETTNLYEFFVQFVPTQAADLNKALTQFLAQQNQQFINQYENNDQIVDKLLKRVKAISLFSSSCKIDYQTHQETLSQLHNEIVLKHFELFFNAAVAENSSEIGHFMLFARDSTCITKTQNLIEKTFLNDLKNTQIANLTTKIHTIAQNLLVIFGFDFKSTLASAVRTAHSQNYSFQMHAVAAALTSEISLLQYVKHPFAIFYFLQLFPLQSTEKQRKIIDFLSQNDSELANDARIVSRGWILTSERFSFPELLCDNQLLFGVAKVGFSVKDNDNINIININTIQTLPTAYAFLFCGKIFPVEKNLLEIAKSQISDFEKRVLGGEKICGEIPILPAKNLQIHENFEAKETENDVFARGRICRKVKISGRVGIGEFGQDENGSLQALLAEGWVVQIGGYVEFD</sequence>
<proteinExistence type="predicted"/>
<organism evidence="1">
    <name type="scientific">Spironucleus salmonicida</name>
    <dbReference type="NCBI Taxonomy" id="348837"/>
    <lineage>
        <taxon>Eukaryota</taxon>
        <taxon>Metamonada</taxon>
        <taxon>Diplomonadida</taxon>
        <taxon>Hexamitidae</taxon>
        <taxon>Hexamitinae</taxon>
        <taxon>Spironucleus</taxon>
    </lineage>
</organism>